<name>A0A9Q9B0W8_9PEZI</name>
<proteinExistence type="predicted"/>
<gene>
    <name evidence="1" type="ORF">Slin15195_G085850</name>
</gene>
<reference evidence="1" key="1">
    <citation type="submission" date="2022-06" db="EMBL/GenBank/DDBJ databases">
        <title>Complete genome sequences of two strains of the flax pathogen Septoria linicola.</title>
        <authorList>
            <person name="Lapalu N."/>
            <person name="Simon A."/>
            <person name="Demenou B."/>
            <person name="Paumier D."/>
            <person name="Guillot M.-P."/>
            <person name="Gout L."/>
            <person name="Valade R."/>
        </authorList>
    </citation>
    <scope>NUCLEOTIDE SEQUENCE</scope>
    <source>
        <strain evidence="1">SE15195</strain>
    </source>
</reference>
<dbReference type="EMBL" id="CP099424">
    <property type="protein sequence ID" value="USW55266.1"/>
    <property type="molecule type" value="Genomic_DNA"/>
</dbReference>
<sequence length="87" mass="9523">MDDMASATPVCDNGYSRLIDFTNTITIEMDSVKFHVPAALIKARSRRIAHEMSKAYGADTATGHITQAGLDISYAASAFSMYLQLLY</sequence>
<evidence type="ECO:0000313" key="2">
    <source>
        <dbReference type="Proteomes" id="UP001056384"/>
    </source>
</evidence>
<protein>
    <submittedName>
        <fullName evidence="1">Uncharacterized protein</fullName>
    </submittedName>
</protein>
<keyword evidence="2" id="KW-1185">Reference proteome</keyword>
<dbReference type="AlphaFoldDB" id="A0A9Q9B0W8"/>
<accession>A0A9Q9B0W8</accession>
<organism evidence="1 2">
    <name type="scientific">Septoria linicola</name>
    <dbReference type="NCBI Taxonomy" id="215465"/>
    <lineage>
        <taxon>Eukaryota</taxon>
        <taxon>Fungi</taxon>
        <taxon>Dikarya</taxon>
        <taxon>Ascomycota</taxon>
        <taxon>Pezizomycotina</taxon>
        <taxon>Dothideomycetes</taxon>
        <taxon>Dothideomycetidae</taxon>
        <taxon>Mycosphaerellales</taxon>
        <taxon>Mycosphaerellaceae</taxon>
        <taxon>Septoria</taxon>
    </lineage>
</organism>
<evidence type="ECO:0000313" key="1">
    <source>
        <dbReference type="EMBL" id="USW55266.1"/>
    </source>
</evidence>
<dbReference type="Proteomes" id="UP001056384">
    <property type="component" value="Chromosome 7"/>
</dbReference>